<dbReference type="AlphaFoldDB" id="A0A814CVS7"/>
<organism evidence="2 3">
    <name type="scientific">Brachionus calyciflorus</name>
    <dbReference type="NCBI Taxonomy" id="104777"/>
    <lineage>
        <taxon>Eukaryota</taxon>
        <taxon>Metazoa</taxon>
        <taxon>Spiralia</taxon>
        <taxon>Gnathifera</taxon>
        <taxon>Rotifera</taxon>
        <taxon>Eurotatoria</taxon>
        <taxon>Monogononta</taxon>
        <taxon>Pseudotrocha</taxon>
        <taxon>Ploima</taxon>
        <taxon>Brachionidae</taxon>
        <taxon>Brachionus</taxon>
    </lineage>
</organism>
<evidence type="ECO:0000313" key="2">
    <source>
        <dbReference type="EMBL" id="CAF0946006.1"/>
    </source>
</evidence>
<feature type="transmembrane region" description="Helical" evidence="1">
    <location>
        <begin position="6"/>
        <end position="30"/>
    </location>
</feature>
<proteinExistence type="predicted"/>
<keyword evidence="3" id="KW-1185">Reference proteome</keyword>
<keyword evidence="1" id="KW-0812">Transmembrane</keyword>
<dbReference type="Proteomes" id="UP000663879">
    <property type="component" value="Unassembled WGS sequence"/>
</dbReference>
<evidence type="ECO:0000313" key="3">
    <source>
        <dbReference type="Proteomes" id="UP000663879"/>
    </source>
</evidence>
<name>A0A814CVS7_9BILA</name>
<dbReference type="SUPFAM" id="SSF103481">
    <property type="entry name" value="Multidrug resistance efflux transporter EmrE"/>
    <property type="match status" value="1"/>
</dbReference>
<gene>
    <name evidence="2" type="ORF">OXX778_LOCUS13688</name>
</gene>
<accession>A0A814CVS7</accession>
<reference evidence="2" key="1">
    <citation type="submission" date="2021-02" db="EMBL/GenBank/DDBJ databases">
        <authorList>
            <person name="Nowell W R."/>
        </authorList>
    </citation>
    <scope>NUCLEOTIDE SEQUENCE</scope>
    <source>
        <strain evidence="2">Ploen Becks lab</strain>
    </source>
</reference>
<sequence>MTLISQSILTLLSSFSGLFSQVCMNLAFLYEDVTKVSLVRSTDLLFSFILQYLLLDIHSNLYSVTGALLILTSVTMVMIYKIMDQKYVKKHKDYLESKKLKLNKSDQNAEENSPDENIVKPSLFKKILFYKF</sequence>
<evidence type="ECO:0000256" key="1">
    <source>
        <dbReference type="SAM" id="Phobius"/>
    </source>
</evidence>
<comment type="caution">
    <text evidence="2">The sequence shown here is derived from an EMBL/GenBank/DDBJ whole genome shotgun (WGS) entry which is preliminary data.</text>
</comment>
<dbReference type="EMBL" id="CAJNOC010002676">
    <property type="protein sequence ID" value="CAF0946006.1"/>
    <property type="molecule type" value="Genomic_DNA"/>
</dbReference>
<keyword evidence="1" id="KW-0472">Membrane</keyword>
<feature type="transmembrane region" description="Helical" evidence="1">
    <location>
        <begin position="61"/>
        <end position="80"/>
    </location>
</feature>
<dbReference type="InterPro" id="IPR037185">
    <property type="entry name" value="EmrE-like"/>
</dbReference>
<keyword evidence="1" id="KW-1133">Transmembrane helix</keyword>
<protein>
    <submittedName>
        <fullName evidence="2">Uncharacterized protein</fullName>
    </submittedName>
</protein>